<protein>
    <submittedName>
        <fullName evidence="1">Uncharacterized protein</fullName>
    </submittedName>
</protein>
<evidence type="ECO:0000313" key="2">
    <source>
        <dbReference type="Proteomes" id="UP000000305"/>
    </source>
</evidence>
<name>E9H956_DAPPU</name>
<organism evidence="1 2">
    <name type="scientific">Daphnia pulex</name>
    <name type="common">Water flea</name>
    <dbReference type="NCBI Taxonomy" id="6669"/>
    <lineage>
        <taxon>Eukaryota</taxon>
        <taxon>Metazoa</taxon>
        <taxon>Ecdysozoa</taxon>
        <taxon>Arthropoda</taxon>
        <taxon>Crustacea</taxon>
        <taxon>Branchiopoda</taxon>
        <taxon>Diplostraca</taxon>
        <taxon>Cladocera</taxon>
        <taxon>Anomopoda</taxon>
        <taxon>Daphniidae</taxon>
        <taxon>Daphnia</taxon>
    </lineage>
</organism>
<dbReference type="EMBL" id="GL732607">
    <property type="protein sequence ID" value="EFX71731.1"/>
    <property type="molecule type" value="Genomic_DNA"/>
</dbReference>
<proteinExistence type="predicted"/>
<dbReference type="KEGG" id="dpx:DAPPUDRAFT_111434"/>
<dbReference type="Proteomes" id="UP000000305">
    <property type="component" value="Unassembled WGS sequence"/>
</dbReference>
<accession>E9H956</accession>
<gene>
    <name evidence="1" type="ORF">DAPPUDRAFT_111434</name>
</gene>
<dbReference type="HOGENOM" id="CLU_1612489_0_0_1"/>
<dbReference type="AlphaFoldDB" id="E9H956"/>
<reference evidence="1 2" key="1">
    <citation type="journal article" date="2011" name="Science">
        <title>The ecoresponsive genome of Daphnia pulex.</title>
        <authorList>
            <person name="Colbourne J.K."/>
            <person name="Pfrender M.E."/>
            <person name="Gilbert D."/>
            <person name="Thomas W.K."/>
            <person name="Tucker A."/>
            <person name="Oakley T.H."/>
            <person name="Tokishita S."/>
            <person name="Aerts A."/>
            <person name="Arnold G.J."/>
            <person name="Basu M.K."/>
            <person name="Bauer D.J."/>
            <person name="Caceres C.E."/>
            <person name="Carmel L."/>
            <person name="Casola C."/>
            <person name="Choi J.H."/>
            <person name="Detter J.C."/>
            <person name="Dong Q."/>
            <person name="Dusheyko S."/>
            <person name="Eads B.D."/>
            <person name="Frohlich T."/>
            <person name="Geiler-Samerotte K.A."/>
            <person name="Gerlach D."/>
            <person name="Hatcher P."/>
            <person name="Jogdeo S."/>
            <person name="Krijgsveld J."/>
            <person name="Kriventseva E.V."/>
            <person name="Kultz D."/>
            <person name="Laforsch C."/>
            <person name="Lindquist E."/>
            <person name="Lopez J."/>
            <person name="Manak J.R."/>
            <person name="Muller J."/>
            <person name="Pangilinan J."/>
            <person name="Patwardhan R.P."/>
            <person name="Pitluck S."/>
            <person name="Pritham E.J."/>
            <person name="Rechtsteiner A."/>
            <person name="Rho M."/>
            <person name="Rogozin I.B."/>
            <person name="Sakarya O."/>
            <person name="Salamov A."/>
            <person name="Schaack S."/>
            <person name="Shapiro H."/>
            <person name="Shiga Y."/>
            <person name="Skalitzky C."/>
            <person name="Smith Z."/>
            <person name="Souvorov A."/>
            <person name="Sung W."/>
            <person name="Tang Z."/>
            <person name="Tsuchiya D."/>
            <person name="Tu H."/>
            <person name="Vos H."/>
            <person name="Wang M."/>
            <person name="Wolf Y.I."/>
            <person name="Yamagata H."/>
            <person name="Yamada T."/>
            <person name="Ye Y."/>
            <person name="Shaw J.R."/>
            <person name="Andrews J."/>
            <person name="Crease T.J."/>
            <person name="Tang H."/>
            <person name="Lucas S.M."/>
            <person name="Robertson H.M."/>
            <person name="Bork P."/>
            <person name="Koonin E.V."/>
            <person name="Zdobnov E.M."/>
            <person name="Grigoriev I.V."/>
            <person name="Lynch M."/>
            <person name="Boore J.L."/>
        </authorList>
    </citation>
    <scope>NUCLEOTIDE SEQUENCE [LARGE SCALE GENOMIC DNA]</scope>
</reference>
<keyword evidence="2" id="KW-1185">Reference proteome</keyword>
<evidence type="ECO:0000313" key="1">
    <source>
        <dbReference type="EMBL" id="EFX71731.1"/>
    </source>
</evidence>
<dbReference type="InParanoid" id="E9H956"/>
<sequence length="165" mass="18949">MRGNDVFRGLQNGFFITSIRLRKILRYGDQINETGKLIGSCQFTTSPFRFLFSCHICFLPIFCFQLSKVAFQNEGGVLEVDLEEREVLVENHVVVEVKVVVVDTTLAQDMTALEKENVFAQEEQHPDHDHSEMMIQIPSQRKKMPRSKGPLPEGAILMPVFQQHR</sequence>